<dbReference type="Proteomes" id="UP000790377">
    <property type="component" value="Unassembled WGS sequence"/>
</dbReference>
<feature type="non-terminal residue" evidence="1">
    <location>
        <position position="89"/>
    </location>
</feature>
<comment type="caution">
    <text evidence="1">The sequence shown here is derived from an EMBL/GenBank/DDBJ whole genome shotgun (WGS) entry which is preliminary data.</text>
</comment>
<keyword evidence="2" id="KW-1185">Reference proteome</keyword>
<evidence type="ECO:0000313" key="2">
    <source>
        <dbReference type="Proteomes" id="UP000790377"/>
    </source>
</evidence>
<proteinExistence type="predicted"/>
<protein>
    <submittedName>
        <fullName evidence="1">Uncharacterized protein</fullName>
    </submittedName>
</protein>
<gene>
    <name evidence="1" type="ORF">BJ138DRAFT_964728</name>
</gene>
<name>A0ACB8A263_9AGAM</name>
<organism evidence="1 2">
    <name type="scientific">Hygrophoropsis aurantiaca</name>
    <dbReference type="NCBI Taxonomy" id="72124"/>
    <lineage>
        <taxon>Eukaryota</taxon>
        <taxon>Fungi</taxon>
        <taxon>Dikarya</taxon>
        <taxon>Basidiomycota</taxon>
        <taxon>Agaricomycotina</taxon>
        <taxon>Agaricomycetes</taxon>
        <taxon>Agaricomycetidae</taxon>
        <taxon>Boletales</taxon>
        <taxon>Coniophorineae</taxon>
        <taxon>Hygrophoropsidaceae</taxon>
        <taxon>Hygrophoropsis</taxon>
    </lineage>
</organism>
<feature type="non-terminal residue" evidence="1">
    <location>
        <position position="1"/>
    </location>
</feature>
<evidence type="ECO:0000313" key="1">
    <source>
        <dbReference type="EMBL" id="KAH7907241.1"/>
    </source>
</evidence>
<accession>A0ACB8A263</accession>
<sequence>GILISRCSVEIVHRICGYLTVSDIIMYASTARDNYIAFHDYLSDKRLTDVLAPFVPRPQRFISMLQTHSSVVSGSVALHYFDPSEKWAP</sequence>
<reference evidence="1" key="1">
    <citation type="journal article" date="2021" name="New Phytol.">
        <title>Evolutionary innovations through gain and loss of genes in the ectomycorrhizal Boletales.</title>
        <authorList>
            <person name="Wu G."/>
            <person name="Miyauchi S."/>
            <person name="Morin E."/>
            <person name="Kuo A."/>
            <person name="Drula E."/>
            <person name="Varga T."/>
            <person name="Kohler A."/>
            <person name="Feng B."/>
            <person name="Cao Y."/>
            <person name="Lipzen A."/>
            <person name="Daum C."/>
            <person name="Hundley H."/>
            <person name="Pangilinan J."/>
            <person name="Johnson J."/>
            <person name="Barry K."/>
            <person name="LaButti K."/>
            <person name="Ng V."/>
            <person name="Ahrendt S."/>
            <person name="Min B."/>
            <person name="Choi I.G."/>
            <person name="Park H."/>
            <person name="Plett J.M."/>
            <person name="Magnuson J."/>
            <person name="Spatafora J.W."/>
            <person name="Nagy L.G."/>
            <person name="Henrissat B."/>
            <person name="Grigoriev I.V."/>
            <person name="Yang Z.L."/>
            <person name="Xu J."/>
            <person name="Martin F.M."/>
        </authorList>
    </citation>
    <scope>NUCLEOTIDE SEQUENCE</scope>
    <source>
        <strain evidence="1">ATCC 28755</strain>
    </source>
</reference>
<dbReference type="EMBL" id="MU267923">
    <property type="protein sequence ID" value="KAH7907241.1"/>
    <property type="molecule type" value="Genomic_DNA"/>
</dbReference>